<dbReference type="EMBL" id="CAJVPY010000717">
    <property type="protein sequence ID" value="CAG8488726.1"/>
    <property type="molecule type" value="Genomic_DNA"/>
</dbReference>
<sequence>MLRSARGPLYTSPSLMCVPHLEAQRDSIVEEMHRYNGGDVSSEVGNLLSACSVEQQAQIKSMD</sequence>
<keyword evidence="2" id="KW-1185">Reference proteome</keyword>
<accession>A0A9N8WNV1</accession>
<evidence type="ECO:0000313" key="1">
    <source>
        <dbReference type="EMBL" id="CAG8488726.1"/>
    </source>
</evidence>
<reference evidence="1" key="1">
    <citation type="submission" date="2021-06" db="EMBL/GenBank/DDBJ databases">
        <authorList>
            <person name="Kallberg Y."/>
            <person name="Tangrot J."/>
            <person name="Rosling A."/>
        </authorList>
    </citation>
    <scope>NUCLEOTIDE SEQUENCE</scope>
    <source>
        <strain evidence="1">MA453B</strain>
    </source>
</reference>
<gene>
    <name evidence="1" type="ORF">DERYTH_LOCUS2301</name>
</gene>
<organism evidence="1 2">
    <name type="scientific">Dentiscutata erythropus</name>
    <dbReference type="NCBI Taxonomy" id="1348616"/>
    <lineage>
        <taxon>Eukaryota</taxon>
        <taxon>Fungi</taxon>
        <taxon>Fungi incertae sedis</taxon>
        <taxon>Mucoromycota</taxon>
        <taxon>Glomeromycotina</taxon>
        <taxon>Glomeromycetes</taxon>
        <taxon>Diversisporales</taxon>
        <taxon>Gigasporaceae</taxon>
        <taxon>Dentiscutata</taxon>
    </lineage>
</organism>
<evidence type="ECO:0000313" key="2">
    <source>
        <dbReference type="Proteomes" id="UP000789405"/>
    </source>
</evidence>
<comment type="caution">
    <text evidence="1">The sequence shown here is derived from an EMBL/GenBank/DDBJ whole genome shotgun (WGS) entry which is preliminary data.</text>
</comment>
<protein>
    <submittedName>
        <fullName evidence="1">20303_t:CDS:1</fullName>
    </submittedName>
</protein>
<dbReference type="AlphaFoldDB" id="A0A9N8WNV1"/>
<name>A0A9N8WNV1_9GLOM</name>
<proteinExistence type="predicted"/>
<dbReference type="Proteomes" id="UP000789405">
    <property type="component" value="Unassembled WGS sequence"/>
</dbReference>